<dbReference type="AlphaFoldDB" id="A0A9N9DTQ1"/>
<accession>A0A9N9DTQ1</accession>
<evidence type="ECO:0000313" key="2">
    <source>
        <dbReference type="EMBL" id="CAG8647667.1"/>
    </source>
</evidence>
<reference evidence="2" key="1">
    <citation type="submission" date="2021-06" db="EMBL/GenBank/DDBJ databases">
        <authorList>
            <person name="Kallberg Y."/>
            <person name="Tangrot J."/>
            <person name="Rosling A."/>
        </authorList>
    </citation>
    <scope>NUCLEOTIDE SEQUENCE</scope>
    <source>
        <strain evidence="2">87-6 pot B 2015</strain>
    </source>
</reference>
<evidence type="ECO:0000256" key="1">
    <source>
        <dbReference type="SAM" id="Coils"/>
    </source>
</evidence>
<comment type="caution">
    <text evidence="2">The sequence shown here is derived from an EMBL/GenBank/DDBJ whole genome shotgun (WGS) entry which is preliminary data.</text>
</comment>
<organism evidence="2 3">
    <name type="scientific">Funneliformis mosseae</name>
    <name type="common">Endomycorrhizal fungus</name>
    <name type="synonym">Glomus mosseae</name>
    <dbReference type="NCBI Taxonomy" id="27381"/>
    <lineage>
        <taxon>Eukaryota</taxon>
        <taxon>Fungi</taxon>
        <taxon>Fungi incertae sedis</taxon>
        <taxon>Mucoromycota</taxon>
        <taxon>Glomeromycotina</taxon>
        <taxon>Glomeromycetes</taxon>
        <taxon>Glomerales</taxon>
        <taxon>Glomeraceae</taxon>
        <taxon>Funneliformis</taxon>
    </lineage>
</organism>
<evidence type="ECO:0000313" key="3">
    <source>
        <dbReference type="Proteomes" id="UP000789375"/>
    </source>
</evidence>
<protein>
    <submittedName>
        <fullName evidence="2">9194_t:CDS:1</fullName>
    </submittedName>
</protein>
<dbReference type="EMBL" id="CAJVPP010004313">
    <property type="protein sequence ID" value="CAG8647667.1"/>
    <property type="molecule type" value="Genomic_DNA"/>
</dbReference>
<proteinExistence type="predicted"/>
<keyword evidence="3" id="KW-1185">Reference proteome</keyword>
<name>A0A9N9DTQ1_FUNMO</name>
<feature type="non-terminal residue" evidence="2">
    <location>
        <position position="1"/>
    </location>
</feature>
<sequence length="237" mass="27435">AKKLEAKKNDKKRKINDIINEMNEQKLDNTLNLITKLPESSKEQINLISSVQQLSGKENKSTYQELQISNTKLKIDCRKLHRQNQTLIRKTQSLGVQNMHFCNQNANRISKIQSLVHHTDTTFQKQLKSIFQINKREYTTNAVWLATIREPSQNWLTVSTLCTWHQDISKLHIDTQIHQAINAPSFGILVDESTRGEAKNFFLCYQLWNQKDQIPVLNVAHLEDISNCNVNTLSDIL</sequence>
<gene>
    <name evidence="2" type="ORF">FMOSSE_LOCUS11315</name>
</gene>
<feature type="coiled-coil region" evidence="1">
    <location>
        <begin position="1"/>
        <end position="28"/>
    </location>
</feature>
<dbReference type="Proteomes" id="UP000789375">
    <property type="component" value="Unassembled WGS sequence"/>
</dbReference>
<keyword evidence="1" id="KW-0175">Coiled coil</keyword>